<dbReference type="PROSITE" id="PS51459">
    <property type="entry name" value="FIDO"/>
    <property type="match status" value="1"/>
</dbReference>
<evidence type="ECO:0000256" key="2">
    <source>
        <dbReference type="PIRSR" id="PIRSR640198-2"/>
    </source>
</evidence>
<dbReference type="eggNOG" id="COG3177">
    <property type="taxonomic scope" value="Bacteria"/>
</dbReference>
<protein>
    <submittedName>
        <fullName evidence="5">Filamentation induced by cAMP protein Fic</fullName>
    </submittedName>
</protein>
<dbReference type="KEGG" id="swo:Swol_0160"/>
<feature type="active site" evidence="1">
    <location>
        <position position="174"/>
    </location>
</feature>
<evidence type="ECO:0000256" key="1">
    <source>
        <dbReference type="PIRSR" id="PIRSR640198-1"/>
    </source>
</evidence>
<dbReference type="RefSeq" id="WP_011639623.1">
    <property type="nucleotide sequence ID" value="NC_008346.1"/>
</dbReference>
<dbReference type="AlphaFoldDB" id="Q0B0J2"/>
<organism evidence="5 6">
    <name type="scientific">Syntrophomonas wolfei subsp. wolfei (strain DSM 2245B / Goettingen)</name>
    <dbReference type="NCBI Taxonomy" id="335541"/>
    <lineage>
        <taxon>Bacteria</taxon>
        <taxon>Bacillati</taxon>
        <taxon>Bacillota</taxon>
        <taxon>Clostridia</taxon>
        <taxon>Eubacteriales</taxon>
        <taxon>Syntrophomonadaceae</taxon>
        <taxon>Syntrophomonas</taxon>
    </lineage>
</organism>
<reference evidence="6" key="1">
    <citation type="journal article" date="2010" name="Environ. Microbiol.">
        <title>The genome of Syntrophomonas wolfei: new insights into syntrophic metabolism and biohydrogen production.</title>
        <authorList>
            <person name="Sieber J.R."/>
            <person name="Sims D.R."/>
            <person name="Han C."/>
            <person name="Kim E."/>
            <person name="Lykidis A."/>
            <person name="Lapidus A.L."/>
            <person name="McDonnald E."/>
            <person name="Rohlin L."/>
            <person name="Culley D.E."/>
            <person name="Gunsalus R."/>
            <person name="McInerney M.J."/>
        </authorList>
    </citation>
    <scope>NUCLEOTIDE SEQUENCE [LARGE SCALE GENOMIC DNA]</scope>
    <source>
        <strain evidence="6">DSM 2245B / Goettingen</strain>
    </source>
</reference>
<feature type="site" description="Important for autoinhibition of adenylyltransferase activity" evidence="3">
    <location>
        <position position="46"/>
    </location>
</feature>
<keyword evidence="2" id="KW-0067">ATP-binding</keyword>
<keyword evidence="6" id="KW-1185">Reference proteome</keyword>
<dbReference type="Proteomes" id="UP000001968">
    <property type="component" value="Chromosome"/>
</dbReference>
<evidence type="ECO:0000313" key="6">
    <source>
        <dbReference type="Proteomes" id="UP000001968"/>
    </source>
</evidence>
<dbReference type="PANTHER" id="PTHR13504">
    <property type="entry name" value="FIDO DOMAIN-CONTAINING PROTEIN DDB_G0283145"/>
    <property type="match status" value="1"/>
</dbReference>
<gene>
    <name evidence="5" type="ordered locus">Swol_0160</name>
</gene>
<accession>Q0B0J2</accession>
<dbReference type="PANTHER" id="PTHR13504:SF38">
    <property type="entry name" value="FIDO DOMAIN-CONTAINING PROTEIN"/>
    <property type="match status" value="1"/>
</dbReference>
<evidence type="ECO:0000313" key="5">
    <source>
        <dbReference type="EMBL" id="ABI67512.1"/>
    </source>
</evidence>
<keyword evidence="2" id="KW-0547">Nucleotide-binding</keyword>
<dbReference type="HOGENOM" id="CLU_040460_3_2_9"/>
<feature type="binding site" evidence="2">
    <location>
        <begin position="210"/>
        <end position="211"/>
    </location>
    <ligand>
        <name>ATP</name>
        <dbReference type="ChEBI" id="CHEBI:30616"/>
    </ligand>
</feature>
<sequence>MFHLMFHLIDEKKRQLDKKRPLPVNSLNSLKEALAVEWTYHSNAIEGNTLTLAETKVVLEGITVGGKSLREHLEAINHKQAIQYIEDIVTHEEEFSEWQIKNIHQIILKGIDDENTGVYRHENVLIVGAKHFPPEHFRVPDLMEQLIQWYKTEAQELHPVERVARLHVLFVGIHPFVDGNGRTARLLLNLELMKAGYPPLIIRKEDRLAYYESLDLAHTEEKYNDFHLLVAEALNRSLDLYLRVV</sequence>
<evidence type="ECO:0000259" key="4">
    <source>
        <dbReference type="PROSITE" id="PS51459"/>
    </source>
</evidence>
<proteinExistence type="predicted"/>
<dbReference type="STRING" id="335541.Swol_0160"/>
<dbReference type="InterPro" id="IPR040198">
    <property type="entry name" value="Fido_containing"/>
</dbReference>
<dbReference type="InterPro" id="IPR036597">
    <property type="entry name" value="Fido-like_dom_sf"/>
</dbReference>
<dbReference type="EMBL" id="CP000448">
    <property type="protein sequence ID" value="ABI67512.1"/>
    <property type="molecule type" value="Genomic_DNA"/>
</dbReference>
<dbReference type="Gene3D" id="1.10.3290.10">
    <property type="entry name" value="Fido-like domain"/>
    <property type="match status" value="1"/>
</dbReference>
<feature type="binding site" evidence="2">
    <location>
        <begin position="178"/>
        <end position="185"/>
    </location>
    <ligand>
        <name>ATP</name>
        <dbReference type="ChEBI" id="CHEBI:30616"/>
    </ligand>
</feature>
<dbReference type="SUPFAM" id="SSF140931">
    <property type="entry name" value="Fic-like"/>
    <property type="match status" value="1"/>
</dbReference>
<evidence type="ECO:0000256" key="3">
    <source>
        <dbReference type="PIRSR" id="PIRSR640198-3"/>
    </source>
</evidence>
<name>Q0B0J2_SYNWW</name>
<feature type="domain" description="Fido" evidence="4">
    <location>
        <begin position="95"/>
        <end position="232"/>
    </location>
</feature>
<dbReference type="InterPro" id="IPR003812">
    <property type="entry name" value="Fido"/>
</dbReference>
<dbReference type="Pfam" id="PF02661">
    <property type="entry name" value="Fic"/>
    <property type="match status" value="1"/>
</dbReference>
<dbReference type="GO" id="GO:0005524">
    <property type="term" value="F:ATP binding"/>
    <property type="evidence" value="ECO:0007669"/>
    <property type="project" value="UniProtKB-KW"/>
</dbReference>